<dbReference type="GO" id="GO:0005829">
    <property type="term" value="C:cytosol"/>
    <property type="evidence" value="ECO:0007669"/>
    <property type="project" value="TreeGrafter"/>
</dbReference>
<dbReference type="OrthoDB" id="2238745at2759"/>
<dbReference type="InterPro" id="IPR014752">
    <property type="entry name" value="Arrestin-like_C"/>
</dbReference>
<organism evidence="3 4">
    <name type="scientific">Mycena chlorophos</name>
    <name type="common">Agaric fungus</name>
    <name type="synonym">Agaricus chlorophos</name>
    <dbReference type="NCBI Taxonomy" id="658473"/>
    <lineage>
        <taxon>Eukaryota</taxon>
        <taxon>Fungi</taxon>
        <taxon>Dikarya</taxon>
        <taxon>Basidiomycota</taxon>
        <taxon>Agaricomycotina</taxon>
        <taxon>Agaricomycetes</taxon>
        <taxon>Agaricomycetidae</taxon>
        <taxon>Agaricales</taxon>
        <taxon>Marasmiineae</taxon>
        <taxon>Mycenaceae</taxon>
        <taxon>Mycena</taxon>
    </lineage>
</organism>
<dbReference type="EMBL" id="JACAZE010000015">
    <property type="protein sequence ID" value="KAF7298053.1"/>
    <property type="molecule type" value="Genomic_DNA"/>
</dbReference>
<dbReference type="PANTHER" id="PTHR11188:SF17">
    <property type="entry name" value="FI21816P1"/>
    <property type="match status" value="1"/>
</dbReference>
<dbReference type="Proteomes" id="UP000613580">
    <property type="component" value="Unassembled WGS sequence"/>
</dbReference>
<feature type="compositionally biased region" description="Low complexity" evidence="1">
    <location>
        <begin position="216"/>
        <end position="228"/>
    </location>
</feature>
<name>A0A8H6W1E0_MYCCL</name>
<reference evidence="3" key="1">
    <citation type="submission" date="2020-05" db="EMBL/GenBank/DDBJ databases">
        <title>Mycena genomes resolve the evolution of fungal bioluminescence.</title>
        <authorList>
            <person name="Tsai I.J."/>
        </authorList>
    </citation>
    <scope>NUCLEOTIDE SEQUENCE</scope>
    <source>
        <strain evidence="3">110903Hualien_Pintung</strain>
    </source>
</reference>
<dbReference type="Pfam" id="PF00339">
    <property type="entry name" value="Arrestin_N"/>
    <property type="match status" value="1"/>
</dbReference>
<dbReference type="Gene3D" id="2.60.40.640">
    <property type="match status" value="2"/>
</dbReference>
<keyword evidence="4" id="KW-1185">Reference proteome</keyword>
<dbReference type="InterPro" id="IPR011021">
    <property type="entry name" value="Arrestin-like_N"/>
</dbReference>
<dbReference type="GO" id="GO:0005886">
    <property type="term" value="C:plasma membrane"/>
    <property type="evidence" value="ECO:0007669"/>
    <property type="project" value="TreeGrafter"/>
</dbReference>
<proteinExistence type="predicted"/>
<comment type="caution">
    <text evidence="3">The sequence shown here is derived from an EMBL/GenBank/DDBJ whole genome shotgun (WGS) entry which is preliminary data.</text>
</comment>
<dbReference type="InterPro" id="IPR050357">
    <property type="entry name" value="Arrestin_domain-protein"/>
</dbReference>
<evidence type="ECO:0000259" key="2">
    <source>
        <dbReference type="SMART" id="SM01017"/>
    </source>
</evidence>
<dbReference type="SMART" id="SM01017">
    <property type="entry name" value="Arrestin_C"/>
    <property type="match status" value="1"/>
</dbReference>
<sequence>MKNDLAIRLTEAAVFVQTNENNARRRTPQDSGCRPALLRGLLSLNLAKPTKITCIELELQAKATTSWPEGIGARRVDVQEDHKVFSESVVFFRAGAAPRRHASVGPGVHPWDDDSIPPTPDTSNSDLSFPRGRAARRVSVDSTYFHNNTGEEYDRRSAPPIPPYSPLPSPPPSSAASQSHFSLSQMTAEDPAHALEDFRNALRASLPMSRSHTGDRSPGPVRSSGSSFRDPDRSLSRRPSIDTLAEVEEDSREPPPSSPNRDARGRRARFSLTSVSNALKEAVRSGSRTQRSKERDEPTLRGRPREKTATNGTQGAGRSMERHNALSKLVGFKEDKDKDHEKSDGWKEFKKGTYTFPISFAIPPAAPPTMECPWGTVVWRLKAVVHRPGALTSRMTATREVIVVAAPMDDDTEETENIVVERHWEQQLQYLISVSGRSYPIGGTIPLSMTLMPLAKVKIHRLTVCLEEKVEYYSQLRRIVRSDPVVQIPLLSVKHPDKKGGPILPLDLDEPKVLETTPLLELMSPEDDLSVLASQWMGAGPWTFHRDLQIPPSCAALHFTNKNKQSSMVVTHLLKCIIRIERGDDAAMDSKTGKRKLFDIVVQTPVHILSCRCNPEWMALPQYSSSFDDPADAPASCPCQETRHGLLERMATHHSSDSGASAVVDMHGHGHVHGADSLLARNTLFERLVSGQESEAGEAPPAYVTL</sequence>
<dbReference type="SUPFAM" id="SSF81296">
    <property type="entry name" value="E set domains"/>
    <property type="match status" value="1"/>
</dbReference>
<evidence type="ECO:0000256" key="1">
    <source>
        <dbReference type="SAM" id="MobiDB-lite"/>
    </source>
</evidence>
<feature type="compositionally biased region" description="Basic and acidic residues" evidence="1">
    <location>
        <begin position="291"/>
        <end position="308"/>
    </location>
</feature>
<feature type="compositionally biased region" description="Pro residues" evidence="1">
    <location>
        <begin position="159"/>
        <end position="173"/>
    </location>
</feature>
<dbReference type="GO" id="GO:0031625">
    <property type="term" value="F:ubiquitin protein ligase binding"/>
    <property type="evidence" value="ECO:0007669"/>
    <property type="project" value="TreeGrafter"/>
</dbReference>
<feature type="compositionally biased region" description="Low complexity" evidence="1">
    <location>
        <begin position="174"/>
        <end position="184"/>
    </location>
</feature>
<feature type="region of interest" description="Disordered" evidence="1">
    <location>
        <begin position="100"/>
        <end position="188"/>
    </location>
</feature>
<dbReference type="AlphaFoldDB" id="A0A8H6W1E0"/>
<evidence type="ECO:0000313" key="4">
    <source>
        <dbReference type="Proteomes" id="UP000613580"/>
    </source>
</evidence>
<feature type="compositionally biased region" description="Polar residues" evidence="1">
    <location>
        <begin position="140"/>
        <end position="150"/>
    </location>
</feature>
<dbReference type="GO" id="GO:0070086">
    <property type="term" value="P:ubiquitin-dependent endocytosis"/>
    <property type="evidence" value="ECO:0007669"/>
    <property type="project" value="TreeGrafter"/>
</dbReference>
<gene>
    <name evidence="3" type="ORF">HMN09_01026600</name>
</gene>
<dbReference type="InterPro" id="IPR011022">
    <property type="entry name" value="Arrestin_C-like"/>
</dbReference>
<dbReference type="Pfam" id="PF02752">
    <property type="entry name" value="Arrestin_C"/>
    <property type="match status" value="1"/>
</dbReference>
<dbReference type="PANTHER" id="PTHR11188">
    <property type="entry name" value="ARRESTIN DOMAIN CONTAINING PROTEIN"/>
    <property type="match status" value="1"/>
</dbReference>
<accession>A0A8H6W1E0</accession>
<dbReference type="GO" id="GO:0030674">
    <property type="term" value="F:protein-macromolecule adaptor activity"/>
    <property type="evidence" value="ECO:0007669"/>
    <property type="project" value="TreeGrafter"/>
</dbReference>
<evidence type="ECO:0000313" key="3">
    <source>
        <dbReference type="EMBL" id="KAF7298053.1"/>
    </source>
</evidence>
<protein>
    <submittedName>
        <fullName evidence="3">Arrestin-C domain-containing protein</fullName>
    </submittedName>
</protein>
<feature type="region of interest" description="Disordered" evidence="1">
    <location>
        <begin position="208"/>
        <end position="322"/>
    </location>
</feature>
<dbReference type="InterPro" id="IPR014756">
    <property type="entry name" value="Ig_E-set"/>
</dbReference>
<feature type="domain" description="Arrestin C-terminal-like" evidence="2">
    <location>
        <begin position="424"/>
        <end position="613"/>
    </location>
</feature>